<dbReference type="SUPFAM" id="SSF53649">
    <property type="entry name" value="Alkaline phosphatase-like"/>
    <property type="match status" value="1"/>
</dbReference>
<keyword evidence="6 8" id="KW-1133">Transmembrane helix</keyword>
<evidence type="ECO:0000256" key="6">
    <source>
        <dbReference type="ARBA" id="ARBA00022989"/>
    </source>
</evidence>
<evidence type="ECO:0000256" key="1">
    <source>
        <dbReference type="ARBA" id="ARBA00004429"/>
    </source>
</evidence>
<comment type="subcellular location">
    <subcellularLocation>
        <location evidence="1">Cell inner membrane</location>
        <topology evidence="1">Multi-pass membrane protein</topology>
    </subcellularLocation>
</comment>
<keyword evidence="3" id="KW-0997">Cell inner membrane</keyword>
<evidence type="ECO:0000313" key="12">
    <source>
        <dbReference type="Proteomes" id="UP000011864"/>
    </source>
</evidence>
<evidence type="ECO:0000256" key="8">
    <source>
        <dbReference type="SAM" id="Phobius"/>
    </source>
</evidence>
<dbReference type="PANTHER" id="PTHR30443:SF0">
    <property type="entry name" value="PHOSPHOETHANOLAMINE TRANSFERASE EPTA"/>
    <property type="match status" value="1"/>
</dbReference>
<dbReference type="Gene3D" id="3.40.720.10">
    <property type="entry name" value="Alkaline Phosphatase, subunit A"/>
    <property type="match status" value="1"/>
</dbReference>
<dbReference type="Proteomes" id="UP000011864">
    <property type="component" value="Chromosome"/>
</dbReference>
<keyword evidence="7 8" id="KW-0472">Membrane</keyword>
<dbReference type="InterPro" id="IPR000917">
    <property type="entry name" value="Sulfatase_N"/>
</dbReference>
<evidence type="ECO:0000313" key="11">
    <source>
        <dbReference type="EMBL" id="AGH44092.1"/>
    </source>
</evidence>
<organism evidence="11 12">
    <name type="scientific">Paraglaciecola psychrophila 170</name>
    <dbReference type="NCBI Taxonomy" id="1129794"/>
    <lineage>
        <taxon>Bacteria</taxon>
        <taxon>Pseudomonadati</taxon>
        <taxon>Pseudomonadota</taxon>
        <taxon>Gammaproteobacteria</taxon>
        <taxon>Alteromonadales</taxon>
        <taxon>Alteromonadaceae</taxon>
        <taxon>Paraglaciecola</taxon>
    </lineage>
</organism>
<dbReference type="Pfam" id="PF00884">
    <property type="entry name" value="Sulfatase"/>
    <property type="match status" value="1"/>
</dbReference>
<reference evidence="11 12" key="1">
    <citation type="journal article" date="2013" name="Genome Announc.">
        <title>Complete Genome Sequence of Glaciecola psychrophila Strain 170T.</title>
        <authorList>
            <person name="Yin J."/>
            <person name="Chen J."/>
            <person name="Liu G."/>
            <person name="Yu Y."/>
            <person name="Song L."/>
            <person name="Wang X."/>
            <person name="Qu X."/>
        </authorList>
    </citation>
    <scope>NUCLEOTIDE SEQUENCE [LARGE SCALE GENOMIC DNA]</scope>
    <source>
        <strain evidence="11 12">170</strain>
    </source>
</reference>
<dbReference type="GO" id="GO:0016776">
    <property type="term" value="F:phosphotransferase activity, phosphate group as acceptor"/>
    <property type="evidence" value="ECO:0007669"/>
    <property type="project" value="TreeGrafter"/>
</dbReference>
<evidence type="ECO:0000256" key="2">
    <source>
        <dbReference type="ARBA" id="ARBA00022475"/>
    </source>
</evidence>
<dbReference type="Pfam" id="PF08019">
    <property type="entry name" value="EptA_B_N"/>
    <property type="match status" value="1"/>
</dbReference>
<dbReference type="AlphaFoldDB" id="K7AE35"/>
<dbReference type="PANTHER" id="PTHR30443">
    <property type="entry name" value="INNER MEMBRANE PROTEIN"/>
    <property type="match status" value="1"/>
</dbReference>
<dbReference type="GO" id="GO:0005886">
    <property type="term" value="C:plasma membrane"/>
    <property type="evidence" value="ECO:0007669"/>
    <property type="project" value="UniProtKB-SubCell"/>
</dbReference>
<gene>
    <name evidence="11" type="primary">eptA</name>
    <name evidence="11" type="ORF">C427_1983</name>
</gene>
<protein>
    <submittedName>
        <fullName evidence="11">Sulfatase</fullName>
    </submittedName>
</protein>
<dbReference type="STRING" id="1129794.C427_1983"/>
<feature type="transmembrane region" description="Helical" evidence="8">
    <location>
        <begin position="115"/>
        <end position="138"/>
    </location>
</feature>
<proteinExistence type="predicted"/>
<feature type="transmembrane region" description="Helical" evidence="8">
    <location>
        <begin position="82"/>
        <end position="103"/>
    </location>
</feature>
<feature type="transmembrane region" description="Helical" evidence="8">
    <location>
        <begin position="12"/>
        <end position="33"/>
    </location>
</feature>
<keyword evidence="2" id="KW-1003">Cell membrane</keyword>
<dbReference type="GO" id="GO:0009244">
    <property type="term" value="P:lipopolysaccharide core region biosynthetic process"/>
    <property type="evidence" value="ECO:0007669"/>
    <property type="project" value="TreeGrafter"/>
</dbReference>
<dbReference type="InterPro" id="IPR058130">
    <property type="entry name" value="PEA_transf_C"/>
</dbReference>
<evidence type="ECO:0000256" key="3">
    <source>
        <dbReference type="ARBA" id="ARBA00022519"/>
    </source>
</evidence>
<dbReference type="eggNOG" id="COG2194">
    <property type="taxonomic scope" value="Bacteria"/>
</dbReference>
<dbReference type="EMBL" id="CP003837">
    <property type="protein sequence ID" value="AGH44092.1"/>
    <property type="molecule type" value="Genomic_DNA"/>
</dbReference>
<keyword evidence="5 8" id="KW-0812">Transmembrane</keyword>
<dbReference type="PATRIC" id="fig|1129794.4.peg.1965"/>
<dbReference type="CDD" id="cd16017">
    <property type="entry name" value="LptA"/>
    <property type="match status" value="1"/>
</dbReference>
<evidence type="ECO:0000256" key="4">
    <source>
        <dbReference type="ARBA" id="ARBA00022679"/>
    </source>
</evidence>
<evidence type="ECO:0000256" key="7">
    <source>
        <dbReference type="ARBA" id="ARBA00023136"/>
    </source>
</evidence>
<feature type="domain" description="Phosphoethanolamine transferase N-terminal" evidence="10">
    <location>
        <begin position="20"/>
        <end position="170"/>
    </location>
</feature>
<accession>K7AE35</accession>
<evidence type="ECO:0000256" key="5">
    <source>
        <dbReference type="ARBA" id="ARBA00022692"/>
    </source>
</evidence>
<feature type="transmembrane region" description="Helical" evidence="8">
    <location>
        <begin position="40"/>
        <end position="62"/>
    </location>
</feature>
<dbReference type="HOGENOM" id="CLU_018534_1_0_6"/>
<dbReference type="InterPro" id="IPR012549">
    <property type="entry name" value="EptA-like_N"/>
</dbReference>
<dbReference type="InterPro" id="IPR017850">
    <property type="entry name" value="Alkaline_phosphatase_core_sf"/>
</dbReference>
<feature type="domain" description="Sulfatase N-terminal" evidence="9">
    <location>
        <begin position="197"/>
        <end position="484"/>
    </location>
</feature>
<evidence type="ECO:0000259" key="10">
    <source>
        <dbReference type="Pfam" id="PF08019"/>
    </source>
</evidence>
<keyword evidence="4" id="KW-0808">Transferase</keyword>
<dbReference type="InterPro" id="IPR040423">
    <property type="entry name" value="PEA_transferase"/>
</dbReference>
<evidence type="ECO:0000259" key="9">
    <source>
        <dbReference type="Pfam" id="PF00884"/>
    </source>
</evidence>
<dbReference type="KEGG" id="gps:C427_1983"/>
<name>K7AE35_9ALTE</name>
<sequence length="520" mass="58069">MITSSDDYSLLFLLSVPVFLLSLFIFINSFMAIGYLLKPVLIMTVFVSSIIFYAISNYGIVFDYTMVQNAIETDSTEALSYLNIYLISFLILFGVLPSLLIYWAPIRQLSIGQNILSRLWLIGLCLLVIVPIVGSFYVNYAAVGRNNSDLITYVTPYKLLDSSVKFVKRSYFSPHRDFQLLDTTPSLSDSTGATKVTVLVLGETARAQNFSLNGYATPTNQYTQAKEVMSFSNVASCGTATAVSVPCMFSRLDRRSYDQQTADSQQNVLDIIQLAGSDVLWIDNNNGSCKGVCARVKSIELSPEIKNQFCDGEYCVDEALLSPLGDKLDHLTHHNTLIVLHMMGSHGPTYFRRFPQNKRPFTPDCQRSDIQNCTQQELINTYDNTIVYTDYVLSKIIEKLTLLEQTKDIETSMLYISDHGESLGEKGVYLHGLPYAFAPSEQTHVPMIYWQGSAMLDKNPACIKSMTAQSISHDNLFDTLLGITSVKSSTYNASMDVLAQCPILGVLANTEFENNQMDIL</sequence>
<keyword evidence="12" id="KW-1185">Reference proteome</keyword>
<dbReference type="NCBIfam" id="NF028537">
    <property type="entry name" value="P_eth_NH2_trans"/>
    <property type="match status" value="1"/>
</dbReference>